<dbReference type="Pfam" id="PF01370">
    <property type="entry name" value="Epimerase"/>
    <property type="match status" value="1"/>
</dbReference>
<comment type="caution">
    <text evidence="3">The sequence shown here is derived from an EMBL/GenBank/DDBJ whole genome shotgun (WGS) entry which is preliminary data.</text>
</comment>
<evidence type="ECO:0000259" key="2">
    <source>
        <dbReference type="Pfam" id="PF01370"/>
    </source>
</evidence>
<dbReference type="Proteomes" id="UP001165667">
    <property type="component" value="Unassembled WGS sequence"/>
</dbReference>
<dbReference type="RefSeq" id="WP_282584048.1">
    <property type="nucleotide sequence ID" value="NZ_JAMOIM010000003.1"/>
</dbReference>
<dbReference type="CDD" id="cd05266">
    <property type="entry name" value="SDR_a4"/>
    <property type="match status" value="1"/>
</dbReference>
<keyword evidence="1" id="KW-0520">NAD</keyword>
<proteinExistence type="predicted"/>
<dbReference type="InterPro" id="IPR001509">
    <property type="entry name" value="Epimerase_deHydtase"/>
</dbReference>
<evidence type="ECO:0000256" key="1">
    <source>
        <dbReference type="ARBA" id="ARBA00023027"/>
    </source>
</evidence>
<sequence length="291" mass="31167">MNLFVFGLGYSASHFVREHRSVFSRVIGTVRSPGREPLGGDREMSILRFDGEESDPRIAEAVAASDALLVSVQPGPGSDPVLQRYTDVIAGAPRLRRIVYLSTIGVYGDHGGAWIDESAATQPDNARQEARVAAENAWLDLARHAAKTVFVLRLAGIYGPGRNALRDLRAGEARRIDKPGQVFNRIHVTDIGRAVAAALHRDGQGGIINVTDDEPAPATDVVSYAAGLMGVQPPPLLSFATADLSPMARSFYAANRRVANTALKRDLGVTLAYPTYRAGLDALWAAGEGRA</sequence>
<dbReference type="InterPro" id="IPR036291">
    <property type="entry name" value="NAD(P)-bd_dom_sf"/>
</dbReference>
<protein>
    <submittedName>
        <fullName evidence="3">SDR family oxidoreductase</fullName>
    </submittedName>
</protein>
<organism evidence="3 4">
    <name type="scientific">Lichenifustis flavocetrariae</name>
    <dbReference type="NCBI Taxonomy" id="2949735"/>
    <lineage>
        <taxon>Bacteria</taxon>
        <taxon>Pseudomonadati</taxon>
        <taxon>Pseudomonadota</taxon>
        <taxon>Alphaproteobacteria</taxon>
        <taxon>Hyphomicrobiales</taxon>
        <taxon>Lichenihabitantaceae</taxon>
        <taxon>Lichenifustis</taxon>
    </lineage>
</organism>
<evidence type="ECO:0000313" key="3">
    <source>
        <dbReference type="EMBL" id="MCW6507687.1"/>
    </source>
</evidence>
<feature type="domain" description="NAD-dependent epimerase/dehydratase" evidence="2">
    <location>
        <begin position="94"/>
        <end position="210"/>
    </location>
</feature>
<dbReference type="Gene3D" id="3.40.50.720">
    <property type="entry name" value="NAD(P)-binding Rossmann-like Domain"/>
    <property type="match status" value="1"/>
</dbReference>
<name>A0AA41YV65_9HYPH</name>
<keyword evidence="4" id="KW-1185">Reference proteome</keyword>
<dbReference type="PANTHER" id="PTHR43574">
    <property type="entry name" value="EPIMERASE-RELATED"/>
    <property type="match status" value="1"/>
</dbReference>
<evidence type="ECO:0000313" key="4">
    <source>
        <dbReference type="Proteomes" id="UP001165667"/>
    </source>
</evidence>
<gene>
    <name evidence="3" type="ORF">M8523_06580</name>
</gene>
<dbReference type="EMBL" id="JAMOIM010000003">
    <property type="protein sequence ID" value="MCW6507687.1"/>
    <property type="molecule type" value="Genomic_DNA"/>
</dbReference>
<reference evidence="3" key="1">
    <citation type="submission" date="2022-05" db="EMBL/GenBank/DDBJ databases">
        <authorList>
            <person name="Pankratov T."/>
        </authorList>
    </citation>
    <scope>NUCLEOTIDE SEQUENCE</scope>
    <source>
        <strain evidence="3">BP6-180914</strain>
    </source>
</reference>
<dbReference type="AlphaFoldDB" id="A0AA41YV65"/>
<dbReference type="SUPFAM" id="SSF51735">
    <property type="entry name" value="NAD(P)-binding Rossmann-fold domains"/>
    <property type="match status" value="1"/>
</dbReference>
<accession>A0AA41YV65</accession>